<sequence length="114" mass="12774">MSKPEEGANQTKRRGERERRTSVTGSRVFVLFLHQGSLFSFQKGMKNPAKCFFPIPETQVNSGTPVMAENYRVYKGLQQLPSTKNNSSIHKYNNTTGSKNLSPSHTNTNGAPIW</sequence>
<evidence type="ECO:0000313" key="2">
    <source>
        <dbReference type="EMBL" id="KAI8034772.1"/>
    </source>
</evidence>
<evidence type="ECO:0000313" key="3">
    <source>
        <dbReference type="Proteomes" id="UP001059596"/>
    </source>
</evidence>
<dbReference type="Proteomes" id="UP001059596">
    <property type="component" value="Unassembled WGS sequence"/>
</dbReference>
<gene>
    <name evidence="2" type="ORF">M5D96_012436</name>
</gene>
<keyword evidence="3" id="KW-1185">Reference proteome</keyword>
<reference evidence="2" key="1">
    <citation type="journal article" date="2023" name="Genome Biol. Evol.">
        <title>Long-read-based Genome Assembly of Drosophila gunungcola Reveals Fewer Chemosensory Genes in Flower-breeding Species.</title>
        <authorList>
            <person name="Negi A."/>
            <person name="Liao B.Y."/>
            <person name="Yeh S.D."/>
        </authorList>
    </citation>
    <scope>NUCLEOTIDE SEQUENCE</scope>
    <source>
        <strain evidence="2">Sukarami</strain>
    </source>
</reference>
<organism evidence="2 3">
    <name type="scientific">Drosophila gunungcola</name>
    <name type="common">fruit fly</name>
    <dbReference type="NCBI Taxonomy" id="103775"/>
    <lineage>
        <taxon>Eukaryota</taxon>
        <taxon>Metazoa</taxon>
        <taxon>Ecdysozoa</taxon>
        <taxon>Arthropoda</taxon>
        <taxon>Hexapoda</taxon>
        <taxon>Insecta</taxon>
        <taxon>Pterygota</taxon>
        <taxon>Neoptera</taxon>
        <taxon>Endopterygota</taxon>
        <taxon>Diptera</taxon>
        <taxon>Brachycera</taxon>
        <taxon>Muscomorpha</taxon>
        <taxon>Ephydroidea</taxon>
        <taxon>Drosophilidae</taxon>
        <taxon>Drosophila</taxon>
        <taxon>Sophophora</taxon>
    </lineage>
</organism>
<feature type="region of interest" description="Disordered" evidence="1">
    <location>
        <begin position="1"/>
        <end position="23"/>
    </location>
</feature>
<protein>
    <submittedName>
        <fullName evidence="2">Uncharacterized protein</fullName>
    </submittedName>
</protein>
<feature type="region of interest" description="Disordered" evidence="1">
    <location>
        <begin position="82"/>
        <end position="114"/>
    </location>
</feature>
<name>A0A9Q0BJG9_9MUSC</name>
<evidence type="ECO:0000256" key="1">
    <source>
        <dbReference type="SAM" id="MobiDB-lite"/>
    </source>
</evidence>
<dbReference type="AlphaFoldDB" id="A0A9Q0BJG9"/>
<dbReference type="EMBL" id="JAMKOV010000058">
    <property type="protein sequence ID" value="KAI8034772.1"/>
    <property type="molecule type" value="Genomic_DNA"/>
</dbReference>
<feature type="non-terminal residue" evidence="2">
    <location>
        <position position="1"/>
    </location>
</feature>
<comment type="caution">
    <text evidence="2">The sequence shown here is derived from an EMBL/GenBank/DDBJ whole genome shotgun (WGS) entry which is preliminary data.</text>
</comment>
<proteinExistence type="predicted"/>
<accession>A0A9Q0BJG9</accession>